<reference evidence="4" key="2">
    <citation type="submission" date="2016-02" db="EMBL/GenBank/DDBJ databases">
        <title>Draft genome sequence of five rapidly growing Mycobacterium species.</title>
        <authorList>
            <person name="Katahira K."/>
            <person name="Gotou Y."/>
            <person name="Iida K."/>
            <person name="Ogura Y."/>
            <person name="Hayashi T."/>
        </authorList>
    </citation>
    <scope>NUCLEOTIDE SEQUENCE [LARGE SCALE GENOMIC DNA]</scope>
    <source>
        <strain evidence="4">JCM6362</strain>
    </source>
</reference>
<comment type="caution">
    <text evidence="3">The sequence shown here is derived from an EMBL/GenBank/DDBJ whole genome shotgun (WGS) entry which is preliminary data.</text>
</comment>
<accession>A0A117ILA7</accession>
<name>A0A117ILA7_MYCTH</name>
<feature type="domain" description="CDGP" evidence="2">
    <location>
        <begin position="32"/>
        <end position="72"/>
    </location>
</feature>
<evidence type="ECO:0000313" key="3">
    <source>
        <dbReference type="EMBL" id="GAT13373.1"/>
    </source>
</evidence>
<dbReference type="InterPro" id="IPR056271">
    <property type="entry name" value="CDGP_dom"/>
</dbReference>
<organism evidence="3 4">
    <name type="scientific">Mycolicibacterium thermoresistibile</name>
    <name type="common">Mycobacterium thermoresistibile</name>
    <dbReference type="NCBI Taxonomy" id="1797"/>
    <lineage>
        <taxon>Bacteria</taxon>
        <taxon>Bacillati</taxon>
        <taxon>Actinomycetota</taxon>
        <taxon>Actinomycetes</taxon>
        <taxon>Mycobacteriales</taxon>
        <taxon>Mycobacteriaceae</taxon>
        <taxon>Mycolicibacterium</taxon>
    </lineage>
</organism>
<sequence length="89" mass="8819">MRVRTALAASALLTACSVGTIGLVTAAPAQAGCQGGWTPWGGGTTCDGPIAADGTFERCVTAGALGFGGTNCFLLNINNMEGQIPYVGP</sequence>
<dbReference type="AlphaFoldDB" id="A0A117ILA7"/>
<reference evidence="3 4" key="1">
    <citation type="journal article" date="2016" name="Genome Announc.">
        <title>Draft Genome Sequences of Five Rapidly Growing Mycobacterium Species, M. thermoresistibile, M. fortuitum subsp. acetamidolyticum, M. canariasense, M. brisbanense, and M. novocastrense.</title>
        <authorList>
            <person name="Katahira K."/>
            <person name="Ogura Y."/>
            <person name="Gotoh Y."/>
            <person name="Hayashi T."/>
        </authorList>
    </citation>
    <scope>NUCLEOTIDE SEQUENCE [LARGE SCALE GENOMIC DNA]</scope>
    <source>
        <strain evidence="3 4">JCM6362</strain>
    </source>
</reference>
<evidence type="ECO:0000259" key="2">
    <source>
        <dbReference type="Pfam" id="PF24238"/>
    </source>
</evidence>
<keyword evidence="1" id="KW-0732">Signal</keyword>
<dbReference type="Proteomes" id="UP000069654">
    <property type="component" value="Unassembled WGS sequence"/>
</dbReference>
<proteinExistence type="predicted"/>
<protein>
    <recommendedName>
        <fullName evidence="2">CDGP domain-containing protein</fullName>
    </recommendedName>
</protein>
<dbReference type="EMBL" id="BCTB01000002">
    <property type="protein sequence ID" value="GAT13373.1"/>
    <property type="molecule type" value="Genomic_DNA"/>
</dbReference>
<evidence type="ECO:0000256" key="1">
    <source>
        <dbReference type="SAM" id="SignalP"/>
    </source>
</evidence>
<dbReference type="Pfam" id="PF24238">
    <property type="entry name" value="CDGP"/>
    <property type="match status" value="1"/>
</dbReference>
<gene>
    <name evidence="3" type="ORF">RMCT_0344</name>
</gene>
<feature type="chain" id="PRO_5039032125" description="CDGP domain-containing protein" evidence="1">
    <location>
        <begin position="32"/>
        <end position="89"/>
    </location>
</feature>
<feature type="signal peptide" evidence="1">
    <location>
        <begin position="1"/>
        <end position="31"/>
    </location>
</feature>
<dbReference type="RefSeq" id="WP_040548175.1">
    <property type="nucleotide sequence ID" value="NZ_BCTB01000002.1"/>
</dbReference>
<dbReference type="PROSITE" id="PS51257">
    <property type="entry name" value="PROKAR_LIPOPROTEIN"/>
    <property type="match status" value="1"/>
</dbReference>
<evidence type="ECO:0000313" key="4">
    <source>
        <dbReference type="Proteomes" id="UP000069654"/>
    </source>
</evidence>